<proteinExistence type="predicted"/>
<evidence type="ECO:0000313" key="3">
    <source>
        <dbReference type="Proteomes" id="UP001250214"/>
    </source>
</evidence>
<feature type="domain" description="dTDP-4-dehydro-6-deoxy-alpha-D-glucopyranose 2,3-dehydratase" evidence="1">
    <location>
        <begin position="49"/>
        <end position="251"/>
    </location>
</feature>
<dbReference type="InterPro" id="IPR005212">
    <property type="entry name" value="EvaA-like"/>
</dbReference>
<feature type="domain" description="dTDP-4-dehydro-6-deoxy-alpha-D-glucopyranose 2,3-dehydratase" evidence="1">
    <location>
        <begin position="267"/>
        <end position="468"/>
    </location>
</feature>
<comment type="caution">
    <text evidence="2">The sequence shown here is derived from an EMBL/GenBank/DDBJ whole genome shotgun (WGS) entry which is preliminary data.</text>
</comment>
<keyword evidence="3" id="KW-1185">Reference proteome</keyword>
<evidence type="ECO:0000259" key="1">
    <source>
        <dbReference type="Pfam" id="PF03559"/>
    </source>
</evidence>
<organism evidence="2 3">
    <name type="scientific">Lipingzhangella rawalii</name>
    <dbReference type="NCBI Taxonomy" id="2055835"/>
    <lineage>
        <taxon>Bacteria</taxon>
        <taxon>Bacillati</taxon>
        <taxon>Actinomycetota</taxon>
        <taxon>Actinomycetes</taxon>
        <taxon>Streptosporangiales</taxon>
        <taxon>Nocardiopsidaceae</taxon>
        <taxon>Lipingzhangella</taxon>
    </lineage>
</organism>
<dbReference type="InterPro" id="IPR038153">
    <property type="entry name" value="EvaA-like_sf"/>
</dbReference>
<accession>A0ABU2H860</accession>
<dbReference type="Gene3D" id="3.90.79.40">
    <property type="entry name" value="EvaA sugar 2,3-dehydratase subunit"/>
    <property type="match status" value="2"/>
</dbReference>
<dbReference type="RefSeq" id="WP_310912331.1">
    <property type="nucleotide sequence ID" value="NZ_JAVLVT010000004.1"/>
</dbReference>
<gene>
    <name evidence="2" type="ORF">RIF23_10775</name>
</gene>
<dbReference type="Pfam" id="PF03559">
    <property type="entry name" value="Hexose_dehydrat"/>
    <property type="match status" value="2"/>
</dbReference>
<dbReference type="Proteomes" id="UP001250214">
    <property type="component" value="Unassembled WGS sequence"/>
</dbReference>
<protein>
    <submittedName>
        <fullName evidence="2">NDP-hexose 2,3-dehydratase family protein</fullName>
    </submittedName>
</protein>
<dbReference type="EMBL" id="JAVLVT010000004">
    <property type="protein sequence ID" value="MDS1270784.1"/>
    <property type="molecule type" value="Genomic_DNA"/>
</dbReference>
<sequence length="476" mass="52815">MSVGHAPVSGHIPATREVVPRWEREGATVARLQRSVDAVPDPGAEAGDSIHTWLAERREAGGFRVERVPFHQLEGWGFHPESGDLVHRSGRFFSVQGLHVTTDTTVPPEWSQPIINQPEVGILGILAKEFDGVLHFLMQAKMEPGNPNLVQLSPTVQATRSNFTGTHGGRAVRYLDYFVDPGRSRVLADVLQSEHGSWFYRKSNRNMIVEVDADVDVPVYEDFRWVSPGQLGGLLRRDNTVNMDARTVLACAPATDPDPRALHSDVDLLSWFTGERSRHQVHSELVPLASIPGWVREENRIHHEHDRYFDVVAVSVLAGAREIGSWSQPLIQPRGTGVTAFLTRKFDGVAHLLVHARVEGGFLATVELGPTVQYTPDNYAHLPAEARPPFLDLVLSADPARLRYQAVHSEEGGRFLNAESRYLVMDVDGTQVPTEPPPGYRWVTPGQLNALLRHGHYVNVQARSLLALINMGAVRL</sequence>
<reference evidence="3" key="1">
    <citation type="submission" date="2023-07" db="EMBL/GenBank/DDBJ databases">
        <title>Novel species in the genus Lipingzhangella isolated from Sambhar Salt Lake.</title>
        <authorList>
            <person name="Jiya N."/>
            <person name="Kajale S."/>
            <person name="Sharma A."/>
        </authorList>
    </citation>
    <scope>NUCLEOTIDE SEQUENCE [LARGE SCALE GENOMIC DNA]</scope>
    <source>
        <strain evidence="3">LS1_29</strain>
    </source>
</reference>
<name>A0ABU2H860_9ACTN</name>
<evidence type="ECO:0000313" key="2">
    <source>
        <dbReference type="EMBL" id="MDS1270784.1"/>
    </source>
</evidence>